<dbReference type="InterPro" id="IPR005524">
    <property type="entry name" value="DUF318"/>
</dbReference>
<evidence type="ECO:0000256" key="1">
    <source>
        <dbReference type="ARBA" id="ARBA00004651"/>
    </source>
</evidence>
<evidence type="ECO:0000256" key="5">
    <source>
        <dbReference type="ARBA" id="ARBA00022989"/>
    </source>
</evidence>
<dbReference type="AlphaFoldDB" id="A0A399JBF1"/>
<keyword evidence="5 7" id="KW-1133">Transmembrane helix</keyword>
<dbReference type="PANTHER" id="PTHR34184">
    <property type="entry name" value="UPF0718 PROTEIN YCGR"/>
    <property type="match status" value="1"/>
</dbReference>
<dbReference type="RefSeq" id="WP_119397855.1">
    <property type="nucleotide sequence ID" value="NZ_QWJJ01000003.1"/>
</dbReference>
<feature type="transmembrane region" description="Helical" evidence="7">
    <location>
        <begin position="48"/>
        <end position="66"/>
    </location>
</feature>
<accession>A0A399JBF1</accession>
<dbReference type="EMBL" id="QWJJ01000003">
    <property type="protein sequence ID" value="RII39976.1"/>
    <property type="molecule type" value="Genomic_DNA"/>
</dbReference>
<evidence type="ECO:0000256" key="6">
    <source>
        <dbReference type="ARBA" id="ARBA00023136"/>
    </source>
</evidence>
<dbReference type="GO" id="GO:0005886">
    <property type="term" value="C:plasma membrane"/>
    <property type="evidence" value="ECO:0007669"/>
    <property type="project" value="UniProtKB-SubCell"/>
</dbReference>
<dbReference type="Proteomes" id="UP000265848">
    <property type="component" value="Unassembled WGS sequence"/>
</dbReference>
<proteinExistence type="inferred from homology"/>
<protein>
    <submittedName>
        <fullName evidence="8">Permease</fullName>
    </submittedName>
</protein>
<keyword evidence="3" id="KW-1003">Cell membrane</keyword>
<keyword evidence="4 7" id="KW-0812">Transmembrane</keyword>
<evidence type="ECO:0000313" key="9">
    <source>
        <dbReference type="Proteomes" id="UP000265848"/>
    </source>
</evidence>
<feature type="transmembrane region" description="Helical" evidence="7">
    <location>
        <begin position="322"/>
        <end position="341"/>
    </location>
</feature>
<feature type="transmembrane region" description="Helical" evidence="7">
    <location>
        <begin position="246"/>
        <end position="271"/>
    </location>
</feature>
<evidence type="ECO:0000256" key="2">
    <source>
        <dbReference type="ARBA" id="ARBA00006386"/>
    </source>
</evidence>
<dbReference type="OrthoDB" id="9777774at2"/>
<organism evidence="8 9">
    <name type="scientific">Pseudooceanicola sediminis</name>
    <dbReference type="NCBI Taxonomy" id="2211117"/>
    <lineage>
        <taxon>Bacteria</taxon>
        <taxon>Pseudomonadati</taxon>
        <taxon>Pseudomonadota</taxon>
        <taxon>Alphaproteobacteria</taxon>
        <taxon>Rhodobacterales</taxon>
        <taxon>Paracoccaceae</taxon>
        <taxon>Pseudooceanicola</taxon>
    </lineage>
</organism>
<comment type="subcellular location">
    <subcellularLocation>
        <location evidence="1">Cell membrane</location>
        <topology evidence="1">Multi-pass membrane protein</topology>
    </subcellularLocation>
</comment>
<feature type="transmembrane region" description="Helical" evidence="7">
    <location>
        <begin position="291"/>
        <end position="315"/>
    </location>
</feature>
<keyword evidence="9" id="KW-1185">Reference proteome</keyword>
<sequence length="353" mass="36718">MTEMMLIEYRRLRAKLDGAWVSVLLVLGLIAALDPAQLGDSVVFAGRAYLGTLPFIVFAVCAIGYLKASGAEVVLARAFEGREARMIVMAALLGGLSPFCSCEVIPFIAALLAVGAPLSAVMAFWLASPLMDPAMFTITAGTLGMEFAVGKAIAAIGLGLFGGAVVMALKGSVVFADPLRQRPAIGGCCGVKQPFQGKPVWRVWTDADRRATFRETAFENLLFLTKWLVLAYVLETVMLEYVPAEWIAGVLGGTGPGPIVLGALVGAPAYLNGYAAVPLVGALLDQGMAPGAAMSFIIAGGVSCIPAAVAVWALVKPRVFMAYLGLAILGAMIAGGLWGLWAPTVAQGTVLPL</sequence>
<evidence type="ECO:0000313" key="8">
    <source>
        <dbReference type="EMBL" id="RII39976.1"/>
    </source>
</evidence>
<name>A0A399JBF1_9RHOB</name>
<reference evidence="8 9" key="1">
    <citation type="submission" date="2018-08" db="EMBL/GenBank/DDBJ databases">
        <title>Pseudooceanicola sediminis CY03 in the family Rhodobacteracea.</title>
        <authorList>
            <person name="Zhang Y.-J."/>
        </authorList>
    </citation>
    <scope>NUCLEOTIDE SEQUENCE [LARGE SCALE GENOMIC DNA]</scope>
    <source>
        <strain evidence="8 9">CY03</strain>
    </source>
</reference>
<gene>
    <name evidence="8" type="ORF">DL237_04590</name>
</gene>
<comment type="caution">
    <text evidence="8">The sequence shown here is derived from an EMBL/GenBank/DDBJ whole genome shotgun (WGS) entry which is preliminary data.</text>
</comment>
<comment type="similarity">
    <text evidence="2">Belongs to the UPF0718 family.</text>
</comment>
<evidence type="ECO:0000256" key="7">
    <source>
        <dbReference type="SAM" id="Phobius"/>
    </source>
</evidence>
<feature type="transmembrane region" description="Helical" evidence="7">
    <location>
        <begin position="217"/>
        <end position="234"/>
    </location>
</feature>
<keyword evidence="6 7" id="KW-0472">Membrane</keyword>
<evidence type="ECO:0000256" key="4">
    <source>
        <dbReference type="ARBA" id="ARBA00022692"/>
    </source>
</evidence>
<dbReference type="Pfam" id="PF03773">
    <property type="entry name" value="ArsP_1"/>
    <property type="match status" value="1"/>
</dbReference>
<dbReference type="InterPro" id="IPR052923">
    <property type="entry name" value="UPF0718"/>
</dbReference>
<feature type="transmembrane region" description="Helical" evidence="7">
    <location>
        <begin position="152"/>
        <end position="169"/>
    </location>
</feature>
<evidence type="ECO:0000256" key="3">
    <source>
        <dbReference type="ARBA" id="ARBA00022475"/>
    </source>
</evidence>
<dbReference type="PANTHER" id="PTHR34184:SF4">
    <property type="entry name" value="UPF0718 PROTEIN YCGR"/>
    <property type="match status" value="1"/>
</dbReference>